<feature type="compositionally biased region" description="Basic and acidic residues" evidence="1">
    <location>
        <begin position="460"/>
        <end position="478"/>
    </location>
</feature>
<proteinExistence type="predicted"/>
<evidence type="ECO:0000313" key="4">
    <source>
        <dbReference type="EMBL" id="MBC3757735.1"/>
    </source>
</evidence>
<sequence>MKKITLLAMFLLGFQWLQSQSYLGFLTDNYSGIHGVISNPANISDSNYKADVNLIGVRTFVGNDYYGVNVMDVFKDEYDFDGDAKKSPSMDNNLALNTDVLGLSFMFNLNPKSSVAIFSRVRSFVNINGINGETADALDDKTTEDFNVNEGDFYGFGHGWIEVGATYARTLIDNGQHFLKGGVSVKYLQGAGSVYAMGRNVMIAYDADGTNLGGGETTGSISSTGEITYGRYDDFDAENYDYELPDATGIGGDIGFVYEWRPNYANSSSNEKGTNKYKLKVGLSITDIGKISYDDGLAETYNISNSDVSEEDFEDAESVDDILNTFYTLTGIQRGIEASLPMGAHLNVDLSLSPKFYINANADYSLISNGTENANRILNTVTLTPRFESQWFSFFVPLSYIEYNGFQVGAGLRAGPLYVGSGALISAFTNQETMGADVYAGLKIPLYQPRNKTFKSKRSQKGDYDGDGVADKDDKCPEDAGPSENNGCPYYDRDVDGVPDHLDKCPKEYGSPDNEGCPKKKIEK</sequence>
<evidence type="ECO:0000259" key="3">
    <source>
        <dbReference type="Pfam" id="PF18990"/>
    </source>
</evidence>
<feature type="domain" description="DUF5723" evidence="3">
    <location>
        <begin position="40"/>
        <end position="421"/>
    </location>
</feature>
<gene>
    <name evidence="4" type="ORF">H7U19_04925</name>
</gene>
<protein>
    <submittedName>
        <fullName evidence="4">OmpA family protein</fullName>
    </submittedName>
</protein>
<dbReference type="InterPro" id="IPR028974">
    <property type="entry name" value="TSP_type-3_rpt"/>
</dbReference>
<evidence type="ECO:0000256" key="1">
    <source>
        <dbReference type="SAM" id="MobiDB-lite"/>
    </source>
</evidence>
<dbReference type="Gene3D" id="4.10.1080.10">
    <property type="entry name" value="TSP type-3 repeat"/>
    <property type="match status" value="1"/>
</dbReference>
<feature type="signal peptide" evidence="2">
    <location>
        <begin position="1"/>
        <end position="21"/>
    </location>
</feature>
<accession>A0A923H7V1</accession>
<dbReference type="GO" id="GO:0005509">
    <property type="term" value="F:calcium ion binding"/>
    <property type="evidence" value="ECO:0007669"/>
    <property type="project" value="InterPro"/>
</dbReference>
<dbReference type="EMBL" id="JACNMF010000001">
    <property type="protein sequence ID" value="MBC3757735.1"/>
    <property type="molecule type" value="Genomic_DNA"/>
</dbReference>
<feature type="chain" id="PRO_5038071239" evidence="2">
    <location>
        <begin position="22"/>
        <end position="524"/>
    </location>
</feature>
<dbReference type="RefSeq" id="WP_186559563.1">
    <property type="nucleotide sequence ID" value="NZ_JACNMF010000001.1"/>
</dbReference>
<dbReference type="SUPFAM" id="SSF103647">
    <property type="entry name" value="TSP type-3 repeat"/>
    <property type="match status" value="1"/>
</dbReference>
<comment type="caution">
    <text evidence="4">The sequence shown here is derived from an EMBL/GenBank/DDBJ whole genome shotgun (WGS) entry which is preliminary data.</text>
</comment>
<dbReference type="AlphaFoldDB" id="A0A923H7V1"/>
<feature type="compositionally biased region" description="Basic and acidic residues" evidence="1">
    <location>
        <begin position="491"/>
        <end position="507"/>
    </location>
</feature>
<evidence type="ECO:0000313" key="5">
    <source>
        <dbReference type="Proteomes" id="UP000656244"/>
    </source>
</evidence>
<feature type="region of interest" description="Disordered" evidence="1">
    <location>
        <begin position="454"/>
        <end position="524"/>
    </location>
</feature>
<reference evidence="4" key="1">
    <citation type="submission" date="2020-08" db="EMBL/GenBank/DDBJ databases">
        <title>Hyunsoonleella sp. strain SJ7 genome sequencing and assembly.</title>
        <authorList>
            <person name="Kim I."/>
        </authorList>
    </citation>
    <scope>NUCLEOTIDE SEQUENCE</scope>
    <source>
        <strain evidence="4">SJ7</strain>
    </source>
</reference>
<dbReference type="Pfam" id="PF18990">
    <property type="entry name" value="DUF5723"/>
    <property type="match status" value="1"/>
</dbReference>
<name>A0A923H7V1_9FLAO</name>
<dbReference type="InterPro" id="IPR043781">
    <property type="entry name" value="DUF5723"/>
</dbReference>
<dbReference type="Proteomes" id="UP000656244">
    <property type="component" value="Unassembled WGS sequence"/>
</dbReference>
<keyword evidence="2" id="KW-0732">Signal</keyword>
<evidence type="ECO:0000256" key="2">
    <source>
        <dbReference type="SAM" id="SignalP"/>
    </source>
</evidence>
<keyword evidence="5" id="KW-1185">Reference proteome</keyword>
<organism evidence="4 5">
    <name type="scientific">Hyunsoonleella aquatilis</name>
    <dbReference type="NCBI Taxonomy" id="2762758"/>
    <lineage>
        <taxon>Bacteria</taxon>
        <taxon>Pseudomonadati</taxon>
        <taxon>Bacteroidota</taxon>
        <taxon>Flavobacteriia</taxon>
        <taxon>Flavobacteriales</taxon>
        <taxon>Flavobacteriaceae</taxon>
    </lineage>
</organism>